<protein>
    <submittedName>
        <fullName evidence="2">Uncharacterized protein</fullName>
    </submittedName>
</protein>
<proteinExistence type="predicted"/>
<comment type="caution">
    <text evidence="2">The sequence shown here is derived from an EMBL/GenBank/DDBJ whole genome shotgun (WGS) entry which is preliminary data.</text>
</comment>
<dbReference type="EMBL" id="PCWA01000111">
    <property type="protein sequence ID" value="PIQ88256.1"/>
    <property type="molecule type" value="Genomic_DNA"/>
</dbReference>
<sequence>MNKIKIIGISVCLYGLWELFRQSPLLIYGLKNLSGTIQSSGIFLTILMIAYPLLLLWLVIGGIFFILLKNWGRIIILSFLVIDICFRLFGICNYWHACFTMNKPITIPEGALVVKFSMIPGYIILAVEILVLYLITSKNITEKFK</sequence>
<feature type="transmembrane region" description="Helical" evidence="1">
    <location>
        <begin position="7"/>
        <end position="30"/>
    </location>
</feature>
<keyword evidence="1" id="KW-0472">Membrane</keyword>
<keyword evidence="1" id="KW-0812">Transmembrane</keyword>
<feature type="transmembrane region" description="Helical" evidence="1">
    <location>
        <begin position="42"/>
        <end position="67"/>
    </location>
</feature>
<evidence type="ECO:0000256" key="1">
    <source>
        <dbReference type="SAM" id="Phobius"/>
    </source>
</evidence>
<feature type="transmembrane region" description="Helical" evidence="1">
    <location>
        <begin position="116"/>
        <end position="135"/>
    </location>
</feature>
<accession>A0A2H0LV70</accession>
<dbReference type="Proteomes" id="UP000229641">
    <property type="component" value="Unassembled WGS sequence"/>
</dbReference>
<name>A0A2H0LV70_9BACT</name>
<dbReference type="AlphaFoldDB" id="A0A2H0LV70"/>
<evidence type="ECO:0000313" key="3">
    <source>
        <dbReference type="Proteomes" id="UP000229641"/>
    </source>
</evidence>
<feature type="transmembrane region" description="Helical" evidence="1">
    <location>
        <begin position="74"/>
        <end position="96"/>
    </location>
</feature>
<evidence type="ECO:0000313" key="2">
    <source>
        <dbReference type="EMBL" id="PIQ88256.1"/>
    </source>
</evidence>
<keyword evidence="1" id="KW-1133">Transmembrane helix</keyword>
<gene>
    <name evidence="2" type="ORF">COV72_09075</name>
</gene>
<reference evidence="2 3" key="1">
    <citation type="submission" date="2017-09" db="EMBL/GenBank/DDBJ databases">
        <title>Depth-based differentiation of microbial function through sediment-hosted aquifers and enrichment of novel symbionts in the deep terrestrial subsurface.</title>
        <authorList>
            <person name="Probst A.J."/>
            <person name="Ladd B."/>
            <person name="Jarett J.K."/>
            <person name="Geller-Mcgrath D.E."/>
            <person name="Sieber C.M."/>
            <person name="Emerson J.B."/>
            <person name="Anantharaman K."/>
            <person name="Thomas B.C."/>
            <person name="Malmstrom R."/>
            <person name="Stieglmeier M."/>
            <person name="Klingl A."/>
            <person name="Woyke T."/>
            <person name="Ryan C.M."/>
            <person name="Banfield J.F."/>
        </authorList>
    </citation>
    <scope>NUCLEOTIDE SEQUENCE [LARGE SCALE GENOMIC DNA]</scope>
    <source>
        <strain evidence="2">CG11_big_fil_rev_8_21_14_0_20_42_13</strain>
    </source>
</reference>
<organism evidence="2 3">
    <name type="scientific">Candidatus Ghiorseimicrobium undicola</name>
    <dbReference type="NCBI Taxonomy" id="1974746"/>
    <lineage>
        <taxon>Bacteria</taxon>
        <taxon>Pseudomonadati</taxon>
        <taxon>Candidatus Omnitrophota</taxon>
        <taxon>Candidatus Ghiorseimicrobium</taxon>
    </lineage>
</organism>